<accession>V9H1J4</accession>
<sequence>KENKMKITNNTTNIKQHKCLQKISEIVDKTQLKKKQFKYVININHEPDDKIKKDLEKSLDKKDVLIKSNNTFKILTDSISTVIYFVNMFDAELKGQFITTLRPKNMYTDFDWYKSLTEIEWVIENEGCKLIKSEIKGETLIIKTVKRVVEEYDTIIELDNLTLIGHSNKGWRDQTSLPENQEENKNKKQSDEQQPKSTSEQIPKQGKRTIIIPPITSSSNDKTFMALDDTAQKVIDASLENVDELTRIENEINTQSIKNQEIKTKSEKPIEPPSPYNTPIKQHGETKRLTTEEKLREVNDIFDFTSPNTDAIRKIEFPLSIPSNQWFFSSPIKHIMSFSPTYGTPSKIIDSPSKLLNTPKNKQQDKTNRTNKTPVKPKLGEYGQKSIKTKMDEDIDNFNKEILKQISKSKNPTNTQDQQHNEQSKDQLEDKINQKLQKVDKNLPQIKL</sequence>
<dbReference type="AlphaFoldDB" id="V9H1J4"/>
<feature type="non-terminal residue" evidence="2">
    <location>
        <position position="1"/>
    </location>
</feature>
<feature type="region of interest" description="Disordered" evidence="1">
    <location>
        <begin position="257"/>
        <end position="288"/>
    </location>
</feature>
<feature type="compositionally biased region" description="Basic and acidic residues" evidence="1">
    <location>
        <begin position="260"/>
        <end position="270"/>
    </location>
</feature>
<protein>
    <submittedName>
        <fullName evidence="2">D.discoideum genomic DNA of retrotransposable element DRE</fullName>
    </submittedName>
</protein>
<feature type="compositionally biased region" description="Polar residues" evidence="1">
    <location>
        <begin position="406"/>
        <end position="418"/>
    </location>
</feature>
<reference evidence="2" key="2">
    <citation type="journal article" date="1992" name="Nucleic Acids Res.">
        <title>Two distinct subforms of the retrotransposable DRE element in NC4 strains of Dictyostelium discoideum.</title>
        <authorList>
            <person name="Marschalek R."/>
            <person name="Hofmann J."/>
            <person name="Schumann G."/>
            <person name="Dingermann T."/>
        </authorList>
    </citation>
    <scope>NUCLEOTIDE SEQUENCE</scope>
    <source>
        <strain evidence="2">Ax2/AX3</strain>
    </source>
</reference>
<feature type="region of interest" description="Disordered" evidence="1">
    <location>
        <begin position="349"/>
        <end position="393"/>
    </location>
</feature>
<evidence type="ECO:0000256" key="1">
    <source>
        <dbReference type="SAM" id="MobiDB-lite"/>
    </source>
</evidence>
<feature type="region of interest" description="Disordered" evidence="1">
    <location>
        <begin position="405"/>
        <end position="430"/>
    </location>
</feature>
<feature type="region of interest" description="Disordered" evidence="1">
    <location>
        <begin position="169"/>
        <end position="215"/>
    </location>
</feature>
<name>V9H1J4_DICDI</name>
<feature type="compositionally biased region" description="Basic and acidic residues" evidence="1">
    <location>
        <begin position="182"/>
        <end position="194"/>
    </location>
</feature>
<dbReference type="VEuPathDB" id="AmoebaDB:DDB_G0281943"/>
<reference evidence="2" key="1">
    <citation type="journal article" date="1992" name="Mol. Cell. Biol.">
        <title>Structure of DRE, a retrotransposable element which integrates with position specificity upstream of Dictyostelium discoideum tRNA genes.</title>
        <authorList>
            <person name="Marschalek R."/>
            <person name="Hofmann J."/>
            <person name="Schumann G."/>
            <person name="Gosseringer R."/>
            <person name="Dingermann T."/>
        </authorList>
    </citation>
    <scope>NUCLEOTIDE SEQUENCE</scope>
    <source>
        <strain evidence="2">Ax2/AX3</strain>
    </source>
</reference>
<organism evidence="2">
    <name type="scientific">Dictyostelium discoideum</name>
    <name type="common">Social amoeba</name>
    <dbReference type="NCBI Taxonomy" id="44689"/>
    <lineage>
        <taxon>Eukaryota</taxon>
        <taxon>Amoebozoa</taxon>
        <taxon>Evosea</taxon>
        <taxon>Eumycetozoa</taxon>
        <taxon>Dictyostelia</taxon>
        <taxon>Dictyosteliales</taxon>
        <taxon>Dictyosteliaceae</taxon>
        <taxon>Dictyostelium</taxon>
    </lineage>
</organism>
<reference evidence="2" key="3">
    <citation type="submission" date="1992-09" db="EMBL/GenBank/DDBJ databases">
        <title>The dictyostelium retrotransposable element DRE occurs in NC4 strains in two distinct subforms.</title>
        <authorList>
            <person name="Marschalek R."/>
            <person name="Hofmann J."/>
            <person name="Schumann G."/>
            <person name="Dingermann T."/>
        </authorList>
    </citation>
    <scope>NUCLEOTIDE SEQUENCE</scope>
    <source>
        <strain evidence="2">Ax2/AX3</strain>
    </source>
</reference>
<proteinExistence type="predicted"/>
<feature type="compositionally biased region" description="Basic and acidic residues" evidence="1">
    <location>
        <begin position="419"/>
        <end position="430"/>
    </location>
</feature>
<dbReference type="EMBL" id="X68231">
    <property type="protein sequence ID" value="CAA48310.1"/>
    <property type="molecule type" value="Genomic_DNA"/>
</dbReference>
<evidence type="ECO:0000313" key="2">
    <source>
        <dbReference type="EMBL" id="CAA48310.1"/>
    </source>
</evidence>